<sequence>MKSNSKYIAGIIILVLLVGGFIGYKVIGKSTQDILQSKTWTFNSSKGDGLAQTAKFSDKSLTLSEIGLNITYSYEIQKKSGNEVIKFTNKDKNSGKTETRTFKISKDRDEYKLKPINTLAKDDTGDVTLIPK</sequence>
<evidence type="ECO:0000313" key="5">
    <source>
        <dbReference type="Proteomes" id="UP001209889"/>
    </source>
</evidence>
<reference evidence="2" key="3">
    <citation type="submission" date="2024-05" db="EMBL/GenBank/DDBJ databases">
        <title>Streptococcus macedonicus and Acinetobacter baumannii: co-inhabitants of the cheese production environment.</title>
        <authorList>
            <person name="Johnson J."/>
            <person name="Curtin C."/>
            <person name="Waite-Cusic J."/>
        </authorList>
    </citation>
    <scope>NUCLEOTIDE SEQUENCE</scope>
    <source>
        <strain evidence="2">E28</strain>
    </source>
</reference>
<keyword evidence="1" id="KW-0472">Membrane</keyword>
<proteinExistence type="predicted"/>
<dbReference type="GO" id="GO:0000428">
    <property type="term" value="C:DNA-directed RNA polymerase complex"/>
    <property type="evidence" value="ECO:0007669"/>
    <property type="project" value="UniProtKB-KW"/>
</dbReference>
<dbReference type="GO" id="GO:0003899">
    <property type="term" value="F:DNA-directed RNA polymerase activity"/>
    <property type="evidence" value="ECO:0007669"/>
    <property type="project" value="UniProtKB-EC"/>
</dbReference>
<keyword evidence="1" id="KW-1133">Transmembrane helix</keyword>
<dbReference type="EMBL" id="JAPHJC010000056">
    <property type="protein sequence ID" value="MCW8678812.1"/>
    <property type="molecule type" value="Genomic_DNA"/>
</dbReference>
<organism evidence="3 4">
    <name type="scientific">Streptococcus macedonicus</name>
    <name type="common">Streptococcus gallolyticus macedonicus</name>
    <dbReference type="NCBI Taxonomy" id="59310"/>
    <lineage>
        <taxon>Bacteria</taxon>
        <taxon>Bacillati</taxon>
        <taxon>Bacillota</taxon>
        <taxon>Bacilli</taxon>
        <taxon>Lactobacillales</taxon>
        <taxon>Streptococcaceae</taxon>
        <taxon>Streptococcus</taxon>
    </lineage>
</organism>
<name>A0AA47FDE3_STRMC</name>
<keyword evidence="3" id="KW-0804">Transcription</keyword>
<dbReference type="EC" id="2.7.7.6" evidence="3"/>
<gene>
    <name evidence="3" type="ORF">OQG81_03620</name>
    <name evidence="2" type="ORF">OQH01_10070</name>
</gene>
<dbReference type="RefSeq" id="WP_260377925.1">
    <property type="nucleotide sequence ID" value="NZ_CP113440.1"/>
</dbReference>
<keyword evidence="5" id="KW-1185">Reference proteome</keyword>
<keyword evidence="3" id="KW-0808">Transferase</keyword>
<reference evidence="3" key="2">
    <citation type="submission" date="2022-11" db="EMBL/GenBank/DDBJ databases">
        <authorList>
            <person name="Johnson J.D."/>
        </authorList>
    </citation>
    <scope>NUCLEOTIDE SEQUENCE</scope>
    <source>
        <strain evidence="2">E28</strain>
        <strain evidence="3">E37</strain>
    </source>
</reference>
<dbReference type="Proteomes" id="UP001156410">
    <property type="component" value="Chromosome"/>
</dbReference>
<evidence type="ECO:0000313" key="2">
    <source>
        <dbReference type="EMBL" id="MCW8678812.1"/>
    </source>
</evidence>
<protein>
    <submittedName>
        <fullName evidence="3">DNA-directed RNA polymerase subunit beta</fullName>
        <ecNumber evidence="3">2.7.7.6</ecNumber>
    </submittedName>
</protein>
<evidence type="ECO:0000313" key="3">
    <source>
        <dbReference type="EMBL" id="WAK63947.1"/>
    </source>
</evidence>
<keyword evidence="3" id="KW-0240">DNA-directed RNA polymerase</keyword>
<keyword evidence="3" id="KW-0548">Nucleotidyltransferase</keyword>
<accession>A0AA47FDE3</accession>
<evidence type="ECO:0000256" key="1">
    <source>
        <dbReference type="SAM" id="Phobius"/>
    </source>
</evidence>
<reference evidence="3" key="1">
    <citation type="submission" date="2022-11" db="EMBL/GenBank/DDBJ databases">
        <title>Streptococcus macedonicus and Acinetobacter baumannii: co-inhabitants of the cheese production environment.</title>
        <authorList>
            <person name="Johnson J."/>
        </authorList>
    </citation>
    <scope>NUCLEOTIDE SEQUENCE</scope>
    <source>
        <strain evidence="3">E37</strain>
    </source>
</reference>
<feature type="transmembrane region" description="Helical" evidence="1">
    <location>
        <begin position="7"/>
        <end position="27"/>
    </location>
</feature>
<dbReference type="Proteomes" id="UP001209889">
    <property type="component" value="Unassembled WGS sequence"/>
</dbReference>
<dbReference type="AlphaFoldDB" id="A0AA47FDE3"/>
<keyword evidence="1" id="KW-0812">Transmembrane</keyword>
<dbReference type="EMBL" id="CP113440">
    <property type="protein sequence ID" value="WAK63947.1"/>
    <property type="molecule type" value="Genomic_DNA"/>
</dbReference>
<evidence type="ECO:0000313" key="4">
    <source>
        <dbReference type="Proteomes" id="UP001156410"/>
    </source>
</evidence>